<dbReference type="OrthoDB" id="9800634at2"/>
<gene>
    <name evidence="2" type="primary">phaZ</name>
    <name evidence="2" type="ORF">DWV00_09210</name>
</gene>
<sequence length="457" mass="49902">MLYQWLETQRAMMRSFDAWAAFASAPWGASPAQAAEDHADAPYRGDARLASVALPGCDWLYRLLQAPPEPPPFAIDSVRIGGRTVPVSEAVVDRTPFCALRRFTREFDAVPIERGSKTHKDVAAASRSRGRTADLPLEDADAAGALGSAGVLLVTPLAGHHAVMLRETVETLLEDADVYVTDWADARDVPLAQGRFGLSDYVLIVERFLCALAERGVHVLAVCQAAPPALAAAALIAASDSGLAPLSITLMGGPIDARLHPTMIDRLAATHDIEWFRHTVIDTVPPLYAGAGRRIYPGYVQHAAIVSAHPHRQMALESRYWTSRMSGDARAAAASLRSLKEYSAVLDMDEDYFLDTLRIVFQEQRLARGTWSVGTRRVLPEALTATALCTVEGDRDDIAGADQTHAAHAVCAAVPDTMRMRMTIGDCDHYDLFTGPRWRETVHPALRAFWLEHASHR</sequence>
<proteinExistence type="predicted"/>
<feature type="domain" description="PHB de-polymerase C-terminal" evidence="1">
    <location>
        <begin position="252"/>
        <end position="451"/>
    </location>
</feature>
<dbReference type="InterPro" id="IPR010915">
    <property type="entry name" value="PHB_depoly_PhaZ"/>
</dbReference>
<protein>
    <submittedName>
        <fullName evidence="2">Polyhydroxyalkanoate depolymerase</fullName>
    </submittedName>
</protein>
<evidence type="ECO:0000313" key="2">
    <source>
        <dbReference type="EMBL" id="RDU99286.1"/>
    </source>
</evidence>
<comment type="caution">
    <text evidence="2">The sequence shown here is derived from an EMBL/GenBank/DDBJ whole genome shotgun (WGS) entry which is preliminary data.</text>
</comment>
<dbReference type="NCBIfam" id="TIGR01849">
    <property type="entry name" value="PHB_depoly_PhaZ"/>
    <property type="match status" value="1"/>
</dbReference>
<dbReference type="AlphaFoldDB" id="A0A3D8K310"/>
<reference evidence="2 3" key="1">
    <citation type="submission" date="2018-08" db="EMBL/GenBank/DDBJ databases">
        <title>Paraburkholderia sp. DHOM06 isolated from forest soil.</title>
        <authorList>
            <person name="Gao Z.-H."/>
            <person name="Qiu L.-H."/>
        </authorList>
    </citation>
    <scope>NUCLEOTIDE SEQUENCE [LARGE SCALE GENOMIC DNA]</scope>
    <source>
        <strain evidence="2 3">DHOM06</strain>
    </source>
</reference>
<dbReference type="Proteomes" id="UP000256838">
    <property type="component" value="Unassembled WGS sequence"/>
</dbReference>
<dbReference type="PIRSF" id="PIRSF020818">
    <property type="entry name" value="PHB_depoly_PhaZ"/>
    <property type="match status" value="1"/>
</dbReference>
<dbReference type="InterPro" id="IPR009656">
    <property type="entry name" value="PHB_depo_C"/>
</dbReference>
<organism evidence="2 3">
    <name type="scientific">Trinickia dinghuensis</name>
    <dbReference type="NCBI Taxonomy" id="2291023"/>
    <lineage>
        <taxon>Bacteria</taxon>
        <taxon>Pseudomonadati</taxon>
        <taxon>Pseudomonadota</taxon>
        <taxon>Betaproteobacteria</taxon>
        <taxon>Burkholderiales</taxon>
        <taxon>Burkholderiaceae</taxon>
        <taxon>Trinickia</taxon>
    </lineage>
</organism>
<dbReference type="Pfam" id="PF06850">
    <property type="entry name" value="PHB_depo_C"/>
    <property type="match status" value="1"/>
</dbReference>
<dbReference type="InterPro" id="IPR029058">
    <property type="entry name" value="AB_hydrolase_fold"/>
</dbReference>
<evidence type="ECO:0000313" key="3">
    <source>
        <dbReference type="Proteomes" id="UP000256838"/>
    </source>
</evidence>
<dbReference type="PANTHER" id="PTHR36837:SF4">
    <property type="entry name" value="BLR0908 PROTEIN"/>
    <property type="match status" value="1"/>
</dbReference>
<accession>A0A3D8K310</accession>
<keyword evidence="3" id="KW-1185">Reference proteome</keyword>
<dbReference type="InterPro" id="IPR051321">
    <property type="entry name" value="PHA/PHB_synthase"/>
</dbReference>
<dbReference type="RefSeq" id="WP_115533260.1">
    <property type="nucleotide sequence ID" value="NZ_QRGA01000005.1"/>
</dbReference>
<evidence type="ECO:0000259" key="1">
    <source>
        <dbReference type="Pfam" id="PF06850"/>
    </source>
</evidence>
<dbReference type="EMBL" id="QRGA01000005">
    <property type="protein sequence ID" value="RDU99286.1"/>
    <property type="molecule type" value="Genomic_DNA"/>
</dbReference>
<dbReference type="PANTHER" id="PTHR36837">
    <property type="entry name" value="POLY(3-HYDROXYALKANOATE) POLYMERASE SUBUNIT PHAC"/>
    <property type="match status" value="1"/>
</dbReference>
<dbReference type="SUPFAM" id="SSF53474">
    <property type="entry name" value="alpha/beta-Hydrolases"/>
    <property type="match status" value="1"/>
</dbReference>
<name>A0A3D8K310_9BURK</name>